<dbReference type="Pfam" id="PF00106">
    <property type="entry name" value="adh_short"/>
    <property type="match status" value="1"/>
</dbReference>
<gene>
    <name evidence="4" type="ORF">NPX13_g6917</name>
</gene>
<dbReference type="InterPro" id="IPR017795">
    <property type="entry name" value="ABBA_NscD-like"/>
</dbReference>
<dbReference type="PRINTS" id="PR00080">
    <property type="entry name" value="SDRFAMILY"/>
</dbReference>
<dbReference type="SFLD" id="SFLDG01162">
    <property type="entry name" value="I"/>
    <property type="match status" value="1"/>
</dbReference>
<sequence>MTAAPQKLTWLITGCSSGLGLSLVRIIQANGHKVIATSRDPSRTPDLVREVESNGGRWLRLDVNDPSSGKLVEELENSGERIDVLVNNAGYSIHAPVETYTEDELRAQMETIRERGYGVIVNCSSGAALEGQGSMGAYAGAKAGLDGITKVLAKEVAPFNIRVITVLLGSFNTNMPNAYVVGKNPFPEVYRNTVAGLFLDYIEGGKIVPKGDKDKAMKALYQLVVGEGFGAGKEKETFLPLGSEMIPRMTGVQEYLVHAKEVFGDITESADYLVDQLWPKFVLTLARRATGLVNEPMKVYSYGGQPNRIFMLPTGPHTRVTGQMCKPSPTRQVDDGARGDSGLEKLEDSQYWWATAGRDLAQMMSVAEYSQEAQRQFFDFFRDTIIPQLGSRPDSTSGRSGMAWDGSPFEYSFELKGSSSTPSVRFVVDLAQLRPSNANSPLDTSNTQRVIDVLAQRVRGFNDTWHQSLLKRFTHSHLGSEEQRVIAAKAGHQSSMMLGFDIHRQAAPHSELPVMGKVYYLPCFAAAHESTTRWQVVRSAIRELPGIHAQPNTLHALAMIESYLAGKPRDWEDGARYLATDFVEPGKARLKIYLRMLGDGFEDIWDFYTLGGRIAGLEEDKDRFRDLIELTSGRDSLTCAARRSTHVRRKATTLYFSLSADSPSPAPKMCIYPANFAANDGSIIRGLDAWLVKNDMNKGGVPMEDRFRSIFTHRELEERTGIVTFIGIGRKEGPSNNKELSMQIYIAPELYASPRV</sequence>
<dbReference type="GO" id="GO:0016765">
    <property type="term" value="F:transferase activity, transferring alkyl or aryl (other than methyl) groups"/>
    <property type="evidence" value="ECO:0007669"/>
    <property type="project" value="InterPro"/>
</dbReference>
<dbReference type="Proteomes" id="UP001148614">
    <property type="component" value="Unassembled WGS sequence"/>
</dbReference>
<reference evidence="4" key="1">
    <citation type="submission" date="2022-07" db="EMBL/GenBank/DDBJ databases">
        <title>Genome Sequence of Xylaria arbuscula.</title>
        <authorList>
            <person name="Buettner E."/>
        </authorList>
    </citation>
    <scope>NUCLEOTIDE SEQUENCE</scope>
    <source>
        <strain evidence="4">VT107</strain>
    </source>
</reference>
<dbReference type="PANTHER" id="PTHR40627:SF4">
    <property type="entry name" value="PRENYLTRANSFERASE ASQH1-RELATED"/>
    <property type="match status" value="1"/>
</dbReference>
<dbReference type="InterPro" id="IPR002347">
    <property type="entry name" value="SDR_fam"/>
</dbReference>
<dbReference type="InterPro" id="IPR036291">
    <property type="entry name" value="NAD(P)-bd_dom_sf"/>
</dbReference>
<organism evidence="4 5">
    <name type="scientific">Xylaria arbuscula</name>
    <dbReference type="NCBI Taxonomy" id="114810"/>
    <lineage>
        <taxon>Eukaryota</taxon>
        <taxon>Fungi</taxon>
        <taxon>Dikarya</taxon>
        <taxon>Ascomycota</taxon>
        <taxon>Pezizomycotina</taxon>
        <taxon>Sordariomycetes</taxon>
        <taxon>Xylariomycetidae</taxon>
        <taxon>Xylariales</taxon>
        <taxon>Xylariaceae</taxon>
        <taxon>Xylaria</taxon>
    </lineage>
</organism>
<dbReference type="GO" id="GO:0009820">
    <property type="term" value="P:alkaloid metabolic process"/>
    <property type="evidence" value="ECO:0007669"/>
    <property type="project" value="InterPro"/>
</dbReference>
<evidence type="ECO:0000313" key="5">
    <source>
        <dbReference type="Proteomes" id="UP001148614"/>
    </source>
</evidence>
<dbReference type="SFLD" id="SFLDS00036">
    <property type="entry name" value="Aromatic_Prenyltransferase"/>
    <property type="match status" value="1"/>
</dbReference>
<dbReference type="PANTHER" id="PTHR40627">
    <property type="entry name" value="INDOLE PRENYLTRANSFERASE TDIB-RELATED"/>
    <property type="match status" value="1"/>
</dbReference>
<evidence type="ECO:0000256" key="3">
    <source>
        <dbReference type="ARBA" id="ARBA00022857"/>
    </source>
</evidence>
<dbReference type="EMBL" id="JANPWZ010001288">
    <property type="protein sequence ID" value="KAJ3567027.1"/>
    <property type="molecule type" value="Genomic_DNA"/>
</dbReference>
<dbReference type="VEuPathDB" id="FungiDB:F4678DRAFT_98704"/>
<keyword evidence="2" id="KW-0808">Transferase</keyword>
<protein>
    <submittedName>
        <fullName evidence="4">Uncharacterized protein</fullName>
    </submittedName>
</protein>
<dbReference type="InterPro" id="IPR020904">
    <property type="entry name" value="Sc_DH/Rdtase_CS"/>
</dbReference>
<accession>A0A9W8TLA4</accession>
<dbReference type="NCBIfam" id="TIGR03429">
    <property type="entry name" value="arom_pren_DMATS"/>
    <property type="match status" value="1"/>
</dbReference>
<evidence type="ECO:0000256" key="1">
    <source>
        <dbReference type="ARBA" id="ARBA00010209"/>
    </source>
</evidence>
<evidence type="ECO:0000313" key="4">
    <source>
        <dbReference type="EMBL" id="KAJ3567027.1"/>
    </source>
</evidence>
<name>A0A9W8TLA4_9PEZI</name>
<dbReference type="Gene3D" id="3.40.50.720">
    <property type="entry name" value="NAD(P)-binding Rossmann-like Domain"/>
    <property type="match status" value="1"/>
</dbReference>
<dbReference type="SUPFAM" id="SSF51735">
    <property type="entry name" value="NAD(P)-binding Rossmann-fold domains"/>
    <property type="match status" value="1"/>
</dbReference>
<dbReference type="VEuPathDB" id="FungiDB:F4678DRAFT_413237"/>
<dbReference type="AlphaFoldDB" id="A0A9W8TLA4"/>
<evidence type="ECO:0000256" key="2">
    <source>
        <dbReference type="ARBA" id="ARBA00022679"/>
    </source>
</evidence>
<keyword evidence="5" id="KW-1185">Reference proteome</keyword>
<dbReference type="InterPro" id="IPR033964">
    <property type="entry name" value="ABBA"/>
</dbReference>
<comment type="caution">
    <text evidence="4">The sequence shown here is derived from an EMBL/GenBank/DDBJ whole genome shotgun (WGS) entry which is preliminary data.</text>
</comment>
<dbReference type="Pfam" id="PF11991">
    <property type="entry name" value="Trp_DMAT"/>
    <property type="match status" value="1"/>
</dbReference>
<dbReference type="PROSITE" id="PS00061">
    <property type="entry name" value="ADH_SHORT"/>
    <property type="match status" value="1"/>
</dbReference>
<keyword evidence="3" id="KW-0521">NADP</keyword>
<proteinExistence type="inferred from homology"/>
<dbReference type="CDD" id="cd13929">
    <property type="entry name" value="PT-DMATS_CymD"/>
    <property type="match status" value="1"/>
</dbReference>
<comment type="similarity">
    <text evidence="1">Belongs to the tryptophan dimethylallyltransferase family.</text>
</comment>
<dbReference type="PRINTS" id="PR00081">
    <property type="entry name" value="GDHRDH"/>
</dbReference>